<evidence type="ECO:0000313" key="3">
    <source>
        <dbReference type="Proteomes" id="UP000308671"/>
    </source>
</evidence>
<proteinExistence type="predicted"/>
<evidence type="ECO:0000313" key="2">
    <source>
        <dbReference type="EMBL" id="THV53054.1"/>
    </source>
</evidence>
<dbReference type="Proteomes" id="UP000308671">
    <property type="component" value="Unassembled WGS sequence"/>
</dbReference>
<evidence type="ECO:0000256" key="1">
    <source>
        <dbReference type="SAM" id="MobiDB-lite"/>
    </source>
</evidence>
<feature type="compositionally biased region" description="Basic and acidic residues" evidence="1">
    <location>
        <begin position="56"/>
        <end position="67"/>
    </location>
</feature>
<feature type="compositionally biased region" description="Acidic residues" evidence="1">
    <location>
        <begin position="653"/>
        <end position="662"/>
    </location>
</feature>
<feature type="compositionally biased region" description="Polar residues" evidence="1">
    <location>
        <begin position="36"/>
        <end position="51"/>
    </location>
</feature>
<feature type="region of interest" description="Disordered" evidence="1">
    <location>
        <begin position="652"/>
        <end position="740"/>
    </location>
</feature>
<dbReference type="EMBL" id="PQXL01000061">
    <property type="protein sequence ID" value="THV53054.1"/>
    <property type="molecule type" value="Genomic_DNA"/>
</dbReference>
<feature type="compositionally biased region" description="Basic and acidic residues" evidence="1">
    <location>
        <begin position="718"/>
        <end position="729"/>
    </location>
</feature>
<feature type="compositionally biased region" description="Basic and acidic residues" evidence="1">
    <location>
        <begin position="1"/>
        <end position="13"/>
    </location>
</feature>
<keyword evidence="3" id="KW-1185">Reference proteome</keyword>
<dbReference type="OrthoDB" id="3540303at2759"/>
<protein>
    <submittedName>
        <fullName evidence="2">Uncharacterized protein</fullName>
    </submittedName>
</protein>
<gene>
    <name evidence="2" type="ORF">BGAL_0061g00300</name>
</gene>
<organism evidence="2 3">
    <name type="scientific">Botrytis galanthina</name>
    <dbReference type="NCBI Taxonomy" id="278940"/>
    <lineage>
        <taxon>Eukaryota</taxon>
        <taxon>Fungi</taxon>
        <taxon>Dikarya</taxon>
        <taxon>Ascomycota</taxon>
        <taxon>Pezizomycotina</taxon>
        <taxon>Leotiomycetes</taxon>
        <taxon>Helotiales</taxon>
        <taxon>Sclerotiniaceae</taxon>
        <taxon>Botrytis</taxon>
    </lineage>
</organism>
<accession>A0A4S8RHI9</accession>
<dbReference type="AlphaFoldDB" id="A0A4S8RHI9"/>
<reference evidence="2 3" key="1">
    <citation type="submission" date="2017-12" db="EMBL/GenBank/DDBJ databases">
        <title>Comparative genomics of Botrytis spp.</title>
        <authorList>
            <person name="Valero-Jimenez C.A."/>
            <person name="Tapia P."/>
            <person name="Veloso J."/>
            <person name="Silva-Moreno E."/>
            <person name="Staats M."/>
            <person name="Valdes J.H."/>
            <person name="Van Kan J.A.L."/>
        </authorList>
    </citation>
    <scope>NUCLEOTIDE SEQUENCE [LARGE SCALE GENOMIC DNA]</scope>
    <source>
        <strain evidence="2 3">MUCL435</strain>
    </source>
</reference>
<feature type="compositionally biased region" description="Polar residues" evidence="1">
    <location>
        <begin position="14"/>
        <end position="26"/>
    </location>
</feature>
<feature type="region of interest" description="Disordered" evidence="1">
    <location>
        <begin position="1"/>
        <end position="178"/>
    </location>
</feature>
<feature type="compositionally biased region" description="Low complexity" evidence="1">
    <location>
        <begin position="681"/>
        <end position="698"/>
    </location>
</feature>
<name>A0A4S8RHI9_9HELO</name>
<sequence length="740" mass="82851">MSDRRITQEEVAKRTQTANERTSMTITMPPAPENFPQFSQNEANGMQTEENAVSDHLAKTPTEEFAKFNRQVNANGSDVDKSPKQLSGTGNGNEKEMEIKPSTDALGNAPKVKPLTRTNGIKRKKGRRPPFQRYYHCSTKDVDNDNIQTDDEDGDEDKHTKGDEDEFGDENGDDDEPSQSLCKKIFVFGFIKRRQNKKLEKSMVLEFNKSTVSGNILGSGSNSSNPAVTSNLNDMNSNNVRESERLRAGPEEINNGAIVPDPNFNTQVLFSKEKTPPKIIEAEPVSRNITIIHKMVKESPDEPEISTWKLIRHRVSSWTGRLNPFRRWIRSGRDKEARISLRRSEADRTRDSARNIKRAFSSGQNSEEMLLNAHARGTSEVEAEEVIRLSNPVDCVRTCLISKSKSVRSVQPIIEDASNETGESAISGVEATNLRRRRSVRSFAPIIEDASNETGSDNAAPESAQRLQITHEPIYPVPEGATLRRRPRVARLRREFTDSIDEVINSNETPHQMSAVDIQASSASSGYLETITTRNLIGSNSLFNRSQQNLALMPEVADDSIEEDADFGAPLCRHSSREPSAEETRVTESDMNVNQHQIVTSMVVAPAPEEPRGSHILENYTSTIAAINENGHPEVNRIYDARKKYVIKMEPIPESEVEEDSDASQRTSSDPPSLADTMNTSESSMSVQQQSSCGVSRSNANRRKLRSLRFEPYNYELMKLERQQSRRDDATDDATVTSRH</sequence>
<feature type="compositionally biased region" description="Basic residues" evidence="1">
    <location>
        <begin position="120"/>
        <end position="130"/>
    </location>
</feature>
<comment type="caution">
    <text evidence="2">The sequence shown here is derived from an EMBL/GenBank/DDBJ whole genome shotgun (WGS) entry which is preliminary data.</text>
</comment>
<feature type="compositionally biased region" description="Polar residues" evidence="1">
    <location>
        <begin position="664"/>
        <end position="680"/>
    </location>
</feature>
<feature type="compositionally biased region" description="Acidic residues" evidence="1">
    <location>
        <begin position="163"/>
        <end position="177"/>
    </location>
</feature>